<comment type="subcellular location">
    <subcellularLocation>
        <location evidence="1">Nucleus</location>
    </subcellularLocation>
</comment>
<keyword evidence="10" id="KW-0804">Transcription</keyword>
<name>A0AAV2RXZ1_MEGNR</name>
<evidence type="ECO:0000256" key="10">
    <source>
        <dbReference type="ARBA" id="ARBA00023163"/>
    </source>
</evidence>
<dbReference type="FunFam" id="3.30.160.60:FF:000417">
    <property type="entry name" value="Zinc finger protein"/>
    <property type="match status" value="1"/>
</dbReference>
<feature type="domain" description="C2H2-type" evidence="14">
    <location>
        <begin position="522"/>
        <end position="549"/>
    </location>
</feature>
<dbReference type="GO" id="GO:0000981">
    <property type="term" value="F:DNA-binding transcription factor activity, RNA polymerase II-specific"/>
    <property type="evidence" value="ECO:0007669"/>
    <property type="project" value="TreeGrafter"/>
</dbReference>
<dbReference type="PROSITE" id="PS00028">
    <property type="entry name" value="ZINC_FINGER_C2H2_1"/>
    <property type="match status" value="8"/>
</dbReference>
<keyword evidence="6" id="KW-0862">Zinc</keyword>
<dbReference type="GO" id="GO:0003690">
    <property type="term" value="F:double-stranded DNA binding"/>
    <property type="evidence" value="ECO:0007669"/>
    <property type="project" value="UniProtKB-ARBA"/>
</dbReference>
<keyword evidence="4" id="KW-0677">Repeat</keyword>
<comment type="caution">
    <text evidence="15">The sequence shown here is derived from an EMBL/GenBank/DDBJ whole genome shotgun (WGS) entry which is preliminary data.</text>
</comment>
<gene>
    <name evidence="15" type="ORF">MNOR_LOCUS30774</name>
</gene>
<dbReference type="Pfam" id="PF13909">
    <property type="entry name" value="zf-H2C2_5"/>
    <property type="match status" value="1"/>
</dbReference>
<feature type="coiled-coil region" evidence="13">
    <location>
        <begin position="130"/>
        <end position="167"/>
    </location>
</feature>
<keyword evidence="2" id="KW-1017">Isopeptide bond</keyword>
<evidence type="ECO:0000259" key="14">
    <source>
        <dbReference type="PROSITE" id="PS50157"/>
    </source>
</evidence>
<evidence type="ECO:0000256" key="1">
    <source>
        <dbReference type="ARBA" id="ARBA00004123"/>
    </source>
</evidence>
<dbReference type="FunFam" id="3.30.160.60:FF:001228">
    <property type="entry name" value="Zinc finger protein 236"/>
    <property type="match status" value="1"/>
</dbReference>
<dbReference type="FunFam" id="3.30.160.60:FF:000624">
    <property type="entry name" value="zinc finger protein 697"/>
    <property type="match status" value="1"/>
</dbReference>
<dbReference type="FunFam" id="3.30.160.60:FF:001483">
    <property type="entry name" value="Zinc finger protein 1005"/>
    <property type="match status" value="1"/>
</dbReference>
<feature type="domain" description="C2H2-type" evidence="14">
    <location>
        <begin position="259"/>
        <end position="286"/>
    </location>
</feature>
<evidence type="ECO:0000313" key="16">
    <source>
        <dbReference type="Proteomes" id="UP001497623"/>
    </source>
</evidence>
<dbReference type="GO" id="GO:0005634">
    <property type="term" value="C:nucleus"/>
    <property type="evidence" value="ECO:0007669"/>
    <property type="project" value="UniProtKB-SubCell"/>
</dbReference>
<evidence type="ECO:0000256" key="4">
    <source>
        <dbReference type="ARBA" id="ARBA00022737"/>
    </source>
</evidence>
<evidence type="ECO:0000313" key="15">
    <source>
        <dbReference type="EMBL" id="CAL4151340.1"/>
    </source>
</evidence>
<dbReference type="PANTHER" id="PTHR24394">
    <property type="entry name" value="ZINC FINGER PROTEIN"/>
    <property type="match status" value="1"/>
</dbReference>
<keyword evidence="11" id="KW-0539">Nucleus</keyword>
<dbReference type="GO" id="GO:0008270">
    <property type="term" value="F:zinc ion binding"/>
    <property type="evidence" value="ECO:0007669"/>
    <property type="project" value="UniProtKB-KW"/>
</dbReference>
<evidence type="ECO:0000256" key="8">
    <source>
        <dbReference type="ARBA" id="ARBA00023015"/>
    </source>
</evidence>
<dbReference type="Proteomes" id="UP001497623">
    <property type="component" value="Unassembled WGS sequence"/>
</dbReference>
<evidence type="ECO:0000256" key="2">
    <source>
        <dbReference type="ARBA" id="ARBA00022499"/>
    </source>
</evidence>
<proteinExistence type="predicted"/>
<dbReference type="PANTHER" id="PTHR24394:SF48">
    <property type="entry name" value="ZINC FINGER PROTEIN 771"/>
    <property type="match status" value="1"/>
</dbReference>
<dbReference type="GO" id="GO:0003682">
    <property type="term" value="F:chromatin binding"/>
    <property type="evidence" value="ECO:0007669"/>
    <property type="project" value="UniProtKB-ARBA"/>
</dbReference>
<feature type="domain" description="C2H2-type" evidence="14">
    <location>
        <begin position="438"/>
        <end position="465"/>
    </location>
</feature>
<keyword evidence="8" id="KW-0805">Transcription regulation</keyword>
<keyword evidence="7" id="KW-0832">Ubl conjugation</keyword>
<keyword evidence="5 12" id="KW-0863">Zinc-finger</keyword>
<feature type="domain" description="C2H2-type" evidence="14">
    <location>
        <begin position="493"/>
        <end position="521"/>
    </location>
</feature>
<feature type="domain" description="C2H2-type" evidence="14">
    <location>
        <begin position="410"/>
        <end position="437"/>
    </location>
</feature>
<evidence type="ECO:0000256" key="13">
    <source>
        <dbReference type="SAM" id="Coils"/>
    </source>
</evidence>
<dbReference type="SUPFAM" id="SSF57667">
    <property type="entry name" value="beta-beta-alpha zinc fingers"/>
    <property type="match status" value="5"/>
</dbReference>
<dbReference type="Gene3D" id="3.30.160.60">
    <property type="entry name" value="Classic Zinc Finger"/>
    <property type="match status" value="8"/>
</dbReference>
<feature type="domain" description="C2H2-type" evidence="14">
    <location>
        <begin position="466"/>
        <end position="493"/>
    </location>
</feature>
<keyword evidence="9" id="KW-0238">DNA-binding</keyword>
<feature type="domain" description="C2H2-type" evidence="14">
    <location>
        <begin position="382"/>
        <end position="409"/>
    </location>
</feature>
<dbReference type="FunFam" id="3.30.160.60:FF:000478">
    <property type="entry name" value="Zinc finger protein 133"/>
    <property type="match status" value="1"/>
</dbReference>
<accession>A0AAV2RXZ1</accession>
<evidence type="ECO:0000256" key="12">
    <source>
        <dbReference type="PROSITE-ProRule" id="PRU00042"/>
    </source>
</evidence>
<organism evidence="15 16">
    <name type="scientific">Meganyctiphanes norvegica</name>
    <name type="common">Northern krill</name>
    <name type="synonym">Thysanopoda norvegica</name>
    <dbReference type="NCBI Taxonomy" id="48144"/>
    <lineage>
        <taxon>Eukaryota</taxon>
        <taxon>Metazoa</taxon>
        <taxon>Ecdysozoa</taxon>
        <taxon>Arthropoda</taxon>
        <taxon>Crustacea</taxon>
        <taxon>Multicrustacea</taxon>
        <taxon>Malacostraca</taxon>
        <taxon>Eumalacostraca</taxon>
        <taxon>Eucarida</taxon>
        <taxon>Euphausiacea</taxon>
        <taxon>Euphausiidae</taxon>
        <taxon>Meganyctiphanes</taxon>
    </lineage>
</organism>
<evidence type="ECO:0000256" key="7">
    <source>
        <dbReference type="ARBA" id="ARBA00022843"/>
    </source>
</evidence>
<dbReference type="SMART" id="SM00355">
    <property type="entry name" value="ZnF_C2H2"/>
    <property type="match status" value="11"/>
</dbReference>
<keyword evidence="13" id="KW-0175">Coiled coil</keyword>
<dbReference type="InterPro" id="IPR036236">
    <property type="entry name" value="Znf_C2H2_sf"/>
</dbReference>
<dbReference type="AlphaFoldDB" id="A0AAV2RXZ1"/>
<dbReference type="InterPro" id="IPR013087">
    <property type="entry name" value="Znf_C2H2_type"/>
</dbReference>
<dbReference type="FunFam" id="3.30.160.60:FF:000688">
    <property type="entry name" value="zinc finger protein 197 isoform X1"/>
    <property type="match status" value="1"/>
</dbReference>
<dbReference type="EMBL" id="CAXKWB010038294">
    <property type="protein sequence ID" value="CAL4151340.1"/>
    <property type="molecule type" value="Genomic_DNA"/>
</dbReference>
<evidence type="ECO:0000256" key="3">
    <source>
        <dbReference type="ARBA" id="ARBA00022723"/>
    </source>
</evidence>
<evidence type="ECO:0000256" key="6">
    <source>
        <dbReference type="ARBA" id="ARBA00022833"/>
    </source>
</evidence>
<protein>
    <recommendedName>
        <fullName evidence="14">C2H2-type domain-containing protein</fullName>
    </recommendedName>
</protein>
<feature type="domain" description="C2H2-type" evidence="14">
    <location>
        <begin position="354"/>
        <end position="381"/>
    </location>
</feature>
<evidence type="ECO:0000256" key="9">
    <source>
        <dbReference type="ARBA" id="ARBA00023125"/>
    </source>
</evidence>
<keyword evidence="3" id="KW-0479">Metal-binding</keyword>
<dbReference type="PROSITE" id="PS50157">
    <property type="entry name" value="ZINC_FINGER_C2H2_2"/>
    <property type="match status" value="10"/>
</dbReference>
<dbReference type="Pfam" id="PF00096">
    <property type="entry name" value="zf-C2H2"/>
    <property type="match status" value="6"/>
</dbReference>
<keyword evidence="16" id="KW-1185">Reference proteome</keyword>
<dbReference type="FunFam" id="3.30.160.60:FF:000690">
    <property type="entry name" value="Zinc finger protein 354C"/>
    <property type="match status" value="1"/>
</dbReference>
<sequence length="619" mass="71820">MITNKNRHRNINQENISRTATYNETYSSESLLPQATTRIVNNVTLDPVYKDLPVIGDKGECVIVLNDLQHELYKNHSSSERIPMEETSYHYTERKLHNPQVEIAEKDAGHSQTVKISVGENFECDTETELRNAREEIAALKQELAHLHSLKRQNVILMKRLREFENTLGLMKYSADPSSIDKEVFQHDSNGQFSTKADLDLTILRTKFKVEDNDEFINLNKDSEYFDDELNNFCIEENTNAGQIVDEYLNKCFSDKNTFQCRICNYHCRSLTMLENHMNIHSNNDEVNQLSIKPDKLCMTSESDSEIPDSVAPVTCIKIYTRGNVYSCLECDYQSKTKYDLQCHMLIHGVEIPYECQECGLKFPKASQLIAHSRTHVDDRPFLCSECGKTFISLATYKRHLKIHSNEKPYGCPTCEYRCYSNSNLKKHMKTHTGERPFACPTCNYKAIDNAHLKKHKRIHTGEKPYLCNECGKAFRANSLLKNHMLTHKEKTFGCETCGHKCTTKALLKRHVDNNHTEFKPFPCSECDWRFAEKSDLKRHSLIHSGEMPHMCQECGKRFRTISTLNQHKLTHQNTLFKCSNCDYTGKTKLSLRMHMRREHGFYARDGYKFTYIFPPDNT</sequence>
<evidence type="ECO:0000256" key="5">
    <source>
        <dbReference type="ARBA" id="ARBA00022771"/>
    </source>
</evidence>
<feature type="domain" description="C2H2-type" evidence="14">
    <location>
        <begin position="326"/>
        <end position="353"/>
    </location>
</feature>
<evidence type="ECO:0000256" key="11">
    <source>
        <dbReference type="ARBA" id="ARBA00023242"/>
    </source>
</evidence>
<feature type="domain" description="C2H2-type" evidence="14">
    <location>
        <begin position="550"/>
        <end position="572"/>
    </location>
</feature>
<reference evidence="15 16" key="1">
    <citation type="submission" date="2024-05" db="EMBL/GenBank/DDBJ databases">
        <authorList>
            <person name="Wallberg A."/>
        </authorList>
    </citation>
    <scope>NUCLEOTIDE SEQUENCE [LARGE SCALE GENOMIC DNA]</scope>
</reference>